<keyword evidence="1" id="KW-0732">Signal</keyword>
<proteinExistence type="predicted"/>
<feature type="chain" id="PRO_5046840593" evidence="1">
    <location>
        <begin position="27"/>
        <end position="629"/>
    </location>
</feature>
<gene>
    <name evidence="2" type="ORF">MKQ68_17780</name>
</gene>
<protein>
    <submittedName>
        <fullName evidence="2">Uncharacterized protein</fullName>
    </submittedName>
</protein>
<feature type="signal peptide" evidence="1">
    <location>
        <begin position="1"/>
        <end position="26"/>
    </location>
</feature>
<accession>A0ABY6IX31</accession>
<reference evidence="2" key="1">
    <citation type="submission" date="2022-10" db="EMBL/GenBank/DDBJ databases">
        <title>Chitinophaga sp. nov., isolated from soil.</title>
        <authorList>
            <person name="Jeon C.O."/>
        </authorList>
    </citation>
    <scope>NUCLEOTIDE SEQUENCE</scope>
    <source>
        <strain evidence="2">R8</strain>
    </source>
</reference>
<evidence type="ECO:0000256" key="1">
    <source>
        <dbReference type="SAM" id="SignalP"/>
    </source>
</evidence>
<evidence type="ECO:0000313" key="3">
    <source>
        <dbReference type="Proteomes" id="UP001162741"/>
    </source>
</evidence>
<sequence>MNNPLRTAVRVLFASGMVLAASTVHAQMKIGDRPYTINRASVLELESDRQGLLLPRVQPGMLTAAPLNAAPDGMIVVVENAANQDQVLYLRKNGAWVRMASLDESQSNWSRNGNVVGAGEFLGSTNAAALLFRTNNVDRMVIDATGRVSIGAITATEAFNLAGNANIDGNALISGSISAASANITNAVNAGSANISGTAAANALTVTTNATVTGTTTTGSLVASSNVTLSGLTASTTMVDVLVIDPTTGVVNRRTISAAAFNNAISEMNGSQEAVQSFAAGSAGTDFGISTAAGVHTFNIPTITAGVTRGLLTLADWEKLQETQQQLVVNAFSTAANANGLSIGGTNNNELTLHPADVNMPGGVSTIAQTFGGEKTFQDKVTANTGLEVTGATRFNNTAEVTGRLTLSTVDPTAATGPYRFLLQGAAGVVQSREVNIAALENGVNRIGANGTFTEGPDVTFATATTGTDFNIGVDATTKQVSFNMPNANGVAGALVRGVVSTVAQSFAGDKSFANNVNIGSTAAANSTLQVSGSMSMAIRTVSAAYTLTDRDNTVLVDATSGDIAIDLPAPVEGRVYTIKKIGTGGIDHEVTINPNGGQIEGGTSFVIYNDWTFVTLQSNGTDWFIIRK</sequence>
<dbReference type="Proteomes" id="UP001162741">
    <property type="component" value="Chromosome"/>
</dbReference>
<dbReference type="RefSeq" id="WP_264280288.1">
    <property type="nucleotide sequence ID" value="NZ_CP107006.1"/>
</dbReference>
<organism evidence="2 3">
    <name type="scientific">Chitinophaga horti</name>
    <dbReference type="NCBI Taxonomy" id="2920382"/>
    <lineage>
        <taxon>Bacteria</taxon>
        <taxon>Pseudomonadati</taxon>
        <taxon>Bacteroidota</taxon>
        <taxon>Chitinophagia</taxon>
        <taxon>Chitinophagales</taxon>
        <taxon>Chitinophagaceae</taxon>
        <taxon>Chitinophaga</taxon>
    </lineage>
</organism>
<name>A0ABY6IX31_9BACT</name>
<evidence type="ECO:0000313" key="2">
    <source>
        <dbReference type="EMBL" id="UYQ91938.1"/>
    </source>
</evidence>
<keyword evidence="3" id="KW-1185">Reference proteome</keyword>
<dbReference type="EMBL" id="CP107006">
    <property type="protein sequence ID" value="UYQ91938.1"/>
    <property type="molecule type" value="Genomic_DNA"/>
</dbReference>